<evidence type="ECO:0008006" key="4">
    <source>
        <dbReference type="Google" id="ProtNLM"/>
    </source>
</evidence>
<name>A0A449AW01_9BACT</name>
<proteinExistence type="predicted"/>
<dbReference type="NCBIfam" id="TIGR04313">
    <property type="entry name" value="aro_clust_Mycop"/>
    <property type="match status" value="2"/>
</dbReference>
<reference evidence="2 3" key="1">
    <citation type="submission" date="2019-01" db="EMBL/GenBank/DDBJ databases">
        <authorList>
            <consortium name="Pathogen Informatics"/>
        </authorList>
    </citation>
    <scope>NUCLEOTIDE SEQUENCE [LARGE SCALE GENOMIC DNA]</scope>
    <source>
        <strain evidence="2 3">NCTC10194</strain>
    </source>
</reference>
<dbReference type="EMBL" id="LR215024">
    <property type="protein sequence ID" value="VEU70789.1"/>
    <property type="molecule type" value="Genomic_DNA"/>
</dbReference>
<keyword evidence="1" id="KW-0175">Coiled coil</keyword>
<sequence length="343" mass="40932">MKNKWKKILFTTLSISTISFSFSCAKYESPKKYETFIDHNLDVIENKPTNEENKTKEILNLLLNQVYKNNKVAKERFLKSQNSTQVETSFQNLYKKYQTMFLEKASLKEEIKQIKEKLKEYEFLPFQYENEIIASKNRIQEINQKLKEFQNSLINYATSFETLMSENWYFFLTHLELFKFEFVRYVGEYLASSVENIKETNPQKYAEDKEVLTDAYLEKFATLPASKTFSPSDEFLSSIVLGTETNELNNTNIYYLNKDKMIFRIEIQGTNNKEPFLKIDNWIWYFENLKTPEISANLISSIYHFAFIHQYKEAYKQFKEDMVEKQRYGEPVFVIPVIKTKEN</sequence>
<dbReference type="Proteomes" id="UP000290815">
    <property type="component" value="Chromosome"/>
</dbReference>
<evidence type="ECO:0000313" key="3">
    <source>
        <dbReference type="Proteomes" id="UP000290815"/>
    </source>
</evidence>
<evidence type="ECO:0000313" key="2">
    <source>
        <dbReference type="EMBL" id="VEU70789.1"/>
    </source>
</evidence>
<evidence type="ECO:0000256" key="1">
    <source>
        <dbReference type="SAM" id="Coils"/>
    </source>
</evidence>
<organism evidence="2 3">
    <name type="scientific">Mycoplasmopsis glycophila</name>
    <dbReference type="NCBI Taxonomy" id="171285"/>
    <lineage>
        <taxon>Bacteria</taxon>
        <taxon>Bacillati</taxon>
        <taxon>Mycoplasmatota</taxon>
        <taxon>Mycoplasmoidales</taxon>
        <taxon>Metamycoplasmataceae</taxon>
        <taxon>Mycoplasmopsis</taxon>
    </lineage>
</organism>
<protein>
    <recommendedName>
        <fullName evidence="4">Lipoprotein</fullName>
    </recommendedName>
</protein>
<accession>A0A449AW01</accession>
<dbReference type="InterPro" id="IPR027593">
    <property type="entry name" value="Aro_clust"/>
</dbReference>
<dbReference type="PROSITE" id="PS51257">
    <property type="entry name" value="PROKAR_LIPOPROTEIN"/>
    <property type="match status" value="1"/>
</dbReference>
<feature type="coiled-coil region" evidence="1">
    <location>
        <begin position="97"/>
        <end position="152"/>
    </location>
</feature>
<dbReference type="RefSeq" id="WP_027333607.1">
    <property type="nucleotide sequence ID" value="NZ_LR215024.1"/>
</dbReference>
<gene>
    <name evidence="2" type="ORF">NCTC10194_00572</name>
</gene>
<dbReference type="AlphaFoldDB" id="A0A449AW01"/>
<dbReference type="KEGG" id="mgly:NCTC10194_00572"/>
<keyword evidence="3" id="KW-1185">Reference proteome</keyword>